<organism evidence="2 3">
    <name type="scientific">Catenaria anguillulae PL171</name>
    <dbReference type="NCBI Taxonomy" id="765915"/>
    <lineage>
        <taxon>Eukaryota</taxon>
        <taxon>Fungi</taxon>
        <taxon>Fungi incertae sedis</taxon>
        <taxon>Blastocladiomycota</taxon>
        <taxon>Blastocladiomycetes</taxon>
        <taxon>Blastocladiales</taxon>
        <taxon>Catenariaceae</taxon>
        <taxon>Catenaria</taxon>
    </lineage>
</organism>
<accession>A0A1Y2HSA2</accession>
<name>A0A1Y2HSA2_9FUNG</name>
<feature type="signal peptide" evidence="1">
    <location>
        <begin position="1"/>
        <end position="20"/>
    </location>
</feature>
<reference evidence="2 3" key="1">
    <citation type="submission" date="2016-07" db="EMBL/GenBank/DDBJ databases">
        <title>Pervasive Adenine N6-methylation of Active Genes in Fungi.</title>
        <authorList>
            <consortium name="DOE Joint Genome Institute"/>
            <person name="Mondo S.J."/>
            <person name="Dannebaum R.O."/>
            <person name="Kuo R.C."/>
            <person name="Labutti K."/>
            <person name="Haridas S."/>
            <person name="Kuo A."/>
            <person name="Salamov A."/>
            <person name="Ahrendt S.R."/>
            <person name="Lipzen A."/>
            <person name="Sullivan W."/>
            <person name="Andreopoulos W.B."/>
            <person name="Clum A."/>
            <person name="Lindquist E."/>
            <person name="Daum C."/>
            <person name="Ramamoorthy G.K."/>
            <person name="Gryganskyi A."/>
            <person name="Culley D."/>
            <person name="Magnuson J.K."/>
            <person name="James T.Y."/>
            <person name="O'Malley M.A."/>
            <person name="Stajich J.E."/>
            <person name="Spatafora J.W."/>
            <person name="Visel A."/>
            <person name="Grigoriev I.V."/>
        </authorList>
    </citation>
    <scope>NUCLEOTIDE SEQUENCE [LARGE SCALE GENOMIC DNA]</scope>
    <source>
        <strain evidence="2 3">PL171</strain>
    </source>
</reference>
<dbReference type="EMBL" id="MCFL01000012">
    <property type="protein sequence ID" value="ORZ37480.1"/>
    <property type="molecule type" value="Genomic_DNA"/>
</dbReference>
<sequence length="115" mass="11974">MKTTSFLVLALVALGMSAQASPAPAKAAAASGSANTERVDYRCYYNCIREGRDDCDWLCNIPGPDIPMAAAPAKARARFTSAITGATFGASGAATATMRAWTNVLWTALGPTIRS</sequence>
<keyword evidence="3" id="KW-1185">Reference proteome</keyword>
<dbReference type="AlphaFoldDB" id="A0A1Y2HSA2"/>
<evidence type="ECO:0000256" key="1">
    <source>
        <dbReference type="SAM" id="SignalP"/>
    </source>
</evidence>
<dbReference type="Proteomes" id="UP000193411">
    <property type="component" value="Unassembled WGS sequence"/>
</dbReference>
<comment type="caution">
    <text evidence="2">The sequence shown here is derived from an EMBL/GenBank/DDBJ whole genome shotgun (WGS) entry which is preliminary data.</text>
</comment>
<evidence type="ECO:0000313" key="3">
    <source>
        <dbReference type="Proteomes" id="UP000193411"/>
    </source>
</evidence>
<gene>
    <name evidence="2" type="ORF">BCR44DRAFT_1430299</name>
</gene>
<feature type="chain" id="PRO_5013345148" evidence="1">
    <location>
        <begin position="21"/>
        <end position="115"/>
    </location>
</feature>
<protein>
    <submittedName>
        <fullName evidence="2">Uncharacterized protein</fullName>
    </submittedName>
</protein>
<feature type="non-terminal residue" evidence="2">
    <location>
        <position position="115"/>
    </location>
</feature>
<keyword evidence="1" id="KW-0732">Signal</keyword>
<evidence type="ECO:0000313" key="2">
    <source>
        <dbReference type="EMBL" id="ORZ37480.1"/>
    </source>
</evidence>
<proteinExistence type="predicted"/>